<gene>
    <name evidence="1" type="ORF">E6O75_ATG03399</name>
</gene>
<dbReference type="Proteomes" id="UP000298493">
    <property type="component" value="Unassembled WGS sequence"/>
</dbReference>
<name>A0A4Z1P4K6_9PEZI</name>
<evidence type="ECO:0000313" key="2">
    <source>
        <dbReference type="Proteomes" id="UP000298493"/>
    </source>
</evidence>
<protein>
    <submittedName>
        <fullName evidence="1">Uncharacterized protein</fullName>
    </submittedName>
</protein>
<sequence>MRGSVSVANWAADAKFVQTKCDEIVPKGMCSTEAGPGSSKSGVYKHISPEYWISDGLGKRELQRSSRRDVETRVEDLGL</sequence>
<dbReference type="EMBL" id="SNSC02000006">
    <property type="protein sequence ID" value="TID23763.1"/>
    <property type="molecule type" value="Genomic_DNA"/>
</dbReference>
<organism evidence="1 2">
    <name type="scientific">Venturia nashicola</name>
    <dbReference type="NCBI Taxonomy" id="86259"/>
    <lineage>
        <taxon>Eukaryota</taxon>
        <taxon>Fungi</taxon>
        <taxon>Dikarya</taxon>
        <taxon>Ascomycota</taxon>
        <taxon>Pezizomycotina</taxon>
        <taxon>Dothideomycetes</taxon>
        <taxon>Pleosporomycetidae</taxon>
        <taxon>Venturiales</taxon>
        <taxon>Venturiaceae</taxon>
        <taxon>Venturia</taxon>
    </lineage>
</organism>
<comment type="caution">
    <text evidence="1">The sequence shown here is derived from an EMBL/GenBank/DDBJ whole genome shotgun (WGS) entry which is preliminary data.</text>
</comment>
<reference evidence="1 2" key="1">
    <citation type="submission" date="2019-04" db="EMBL/GenBank/DDBJ databases">
        <title>High contiguity whole genome sequence and gene annotation resource for two Venturia nashicola isolates.</title>
        <authorList>
            <person name="Prokchorchik M."/>
            <person name="Won K."/>
            <person name="Lee Y."/>
            <person name="Choi E.D."/>
            <person name="Segonzac C."/>
            <person name="Sohn K.H."/>
        </authorList>
    </citation>
    <scope>NUCLEOTIDE SEQUENCE [LARGE SCALE GENOMIC DNA]</scope>
    <source>
        <strain evidence="1 2">PRI2</strain>
    </source>
</reference>
<dbReference type="AlphaFoldDB" id="A0A4Z1P4K6"/>
<accession>A0A4Z1P4K6</accession>
<proteinExistence type="predicted"/>
<keyword evidence="2" id="KW-1185">Reference proteome</keyword>
<evidence type="ECO:0000313" key="1">
    <source>
        <dbReference type="EMBL" id="TID23763.1"/>
    </source>
</evidence>